<keyword evidence="2" id="KW-1185">Reference proteome</keyword>
<comment type="caution">
    <text evidence="1">The sequence shown here is derived from an EMBL/GenBank/DDBJ whole genome shotgun (WGS) entry which is preliminary data.</text>
</comment>
<evidence type="ECO:0000313" key="2">
    <source>
        <dbReference type="Proteomes" id="UP001187192"/>
    </source>
</evidence>
<dbReference type="Proteomes" id="UP001187192">
    <property type="component" value="Unassembled WGS sequence"/>
</dbReference>
<organism evidence="1 2">
    <name type="scientific">Ficus carica</name>
    <name type="common">Common fig</name>
    <dbReference type="NCBI Taxonomy" id="3494"/>
    <lineage>
        <taxon>Eukaryota</taxon>
        <taxon>Viridiplantae</taxon>
        <taxon>Streptophyta</taxon>
        <taxon>Embryophyta</taxon>
        <taxon>Tracheophyta</taxon>
        <taxon>Spermatophyta</taxon>
        <taxon>Magnoliopsida</taxon>
        <taxon>eudicotyledons</taxon>
        <taxon>Gunneridae</taxon>
        <taxon>Pentapetalae</taxon>
        <taxon>rosids</taxon>
        <taxon>fabids</taxon>
        <taxon>Rosales</taxon>
        <taxon>Moraceae</taxon>
        <taxon>Ficeae</taxon>
        <taxon>Ficus</taxon>
    </lineage>
</organism>
<dbReference type="EMBL" id="BTGU01000113">
    <property type="protein sequence ID" value="GMN61568.1"/>
    <property type="molecule type" value="Genomic_DNA"/>
</dbReference>
<accession>A0AA88DU22</accession>
<proteinExistence type="predicted"/>
<reference evidence="1" key="1">
    <citation type="submission" date="2023-07" db="EMBL/GenBank/DDBJ databases">
        <title>draft genome sequence of fig (Ficus carica).</title>
        <authorList>
            <person name="Takahashi T."/>
            <person name="Nishimura K."/>
        </authorList>
    </citation>
    <scope>NUCLEOTIDE SEQUENCE</scope>
</reference>
<evidence type="ECO:0000313" key="1">
    <source>
        <dbReference type="EMBL" id="GMN61568.1"/>
    </source>
</evidence>
<dbReference type="AlphaFoldDB" id="A0AA88DU22"/>
<protein>
    <submittedName>
        <fullName evidence="1">Uncharacterized protein</fullName>
    </submittedName>
</protein>
<sequence>MQKSELKDHRKDLCGPLMELPCQGEKIQIGIFNLRGGDHEGGSFGRISRSIEESGGEVDDMSFPRLKPVQHGTCLVNGHHGMQQHDVGENVQNSLEEAERLLPERVKQFNDKGTKIGVLGREKPFEWEFSMLDETRRDARAELTEEVDLEDNGLIILELVEDKITTTDNDDILQDEFPRMTGKIPTVKEMRSSLKRIA</sequence>
<gene>
    <name evidence="1" type="ORF">TIFTF001_030641</name>
</gene>
<name>A0AA88DU22_FICCA</name>